<dbReference type="OMA" id="ISATHQC"/>
<keyword evidence="3" id="KW-1185">Reference proteome</keyword>
<accession>A0A0N8Q029</accession>
<dbReference type="SUPFAM" id="SSF50129">
    <property type="entry name" value="GroES-like"/>
    <property type="match status" value="1"/>
</dbReference>
<dbReference type="InterPro" id="IPR011032">
    <property type="entry name" value="GroES-like_sf"/>
</dbReference>
<dbReference type="InterPro" id="IPR036291">
    <property type="entry name" value="NAD(P)-bd_dom_sf"/>
</dbReference>
<dbReference type="RefSeq" id="XP_018270022.1">
    <property type="nucleotide sequence ID" value="XM_018417380.1"/>
</dbReference>
<dbReference type="GeneID" id="28977828"/>
<dbReference type="Gene3D" id="3.40.50.720">
    <property type="entry name" value="NAD(P)-binding Rossmann-like Domain"/>
    <property type="match status" value="1"/>
</dbReference>
<dbReference type="Proteomes" id="UP000053890">
    <property type="component" value="Unassembled WGS sequence"/>
</dbReference>
<protein>
    <submittedName>
        <fullName evidence="2">Uncharacterized protein</fullName>
    </submittedName>
</protein>
<evidence type="ECO:0000313" key="3">
    <source>
        <dbReference type="Proteomes" id="UP000053890"/>
    </source>
</evidence>
<dbReference type="Gene3D" id="3.90.180.10">
    <property type="entry name" value="Medium-chain alcohol dehydrogenases, catalytic domain"/>
    <property type="match status" value="1"/>
</dbReference>
<organism evidence="2 3">
    <name type="scientific">Rhodotorula graminis (strain WP1)</name>
    <dbReference type="NCBI Taxonomy" id="578459"/>
    <lineage>
        <taxon>Eukaryota</taxon>
        <taxon>Fungi</taxon>
        <taxon>Dikarya</taxon>
        <taxon>Basidiomycota</taxon>
        <taxon>Pucciniomycotina</taxon>
        <taxon>Microbotryomycetes</taxon>
        <taxon>Sporidiobolales</taxon>
        <taxon>Sporidiobolaceae</taxon>
        <taxon>Rhodotorula</taxon>
    </lineage>
</organism>
<reference evidence="2 3" key="1">
    <citation type="journal article" date="2015" name="Front. Microbiol.">
        <title>Genome sequence of the plant growth promoting endophytic yeast Rhodotorula graminis WP1.</title>
        <authorList>
            <person name="Firrincieli A."/>
            <person name="Otillar R."/>
            <person name="Salamov A."/>
            <person name="Schmutz J."/>
            <person name="Khan Z."/>
            <person name="Redman R.S."/>
            <person name="Fleck N.D."/>
            <person name="Lindquist E."/>
            <person name="Grigoriev I.V."/>
            <person name="Doty S.L."/>
        </authorList>
    </citation>
    <scope>NUCLEOTIDE SEQUENCE [LARGE SCALE GENOMIC DNA]</scope>
    <source>
        <strain evidence="2 3">WP1</strain>
    </source>
</reference>
<gene>
    <name evidence="2" type="ORF">RHOBADRAFT_54553</name>
</gene>
<evidence type="ECO:0000313" key="2">
    <source>
        <dbReference type="EMBL" id="KPV73973.1"/>
    </source>
</evidence>
<name>A0A0N8Q029_RHOGW</name>
<evidence type="ECO:0000256" key="1">
    <source>
        <dbReference type="SAM" id="MobiDB-lite"/>
    </source>
</evidence>
<dbReference type="AlphaFoldDB" id="A0A0N8Q029"/>
<dbReference type="SUPFAM" id="SSF51735">
    <property type="entry name" value="NAD(P)-binding Rossmann-fold domains"/>
    <property type="match status" value="1"/>
</dbReference>
<feature type="region of interest" description="Disordered" evidence="1">
    <location>
        <begin position="1"/>
        <end position="20"/>
    </location>
</feature>
<dbReference type="STRING" id="578459.A0A0N8Q029"/>
<dbReference type="EMBL" id="KQ474081">
    <property type="protein sequence ID" value="KPV73973.1"/>
    <property type="molecule type" value="Genomic_DNA"/>
</dbReference>
<proteinExistence type="predicted"/>
<sequence>MATLPSHKAHHDSPPTQFRSAVFPSPRAPLSLVDVEYRPPSKGRVTLQVDACFLSQNDAIAALGLRHGHDHFPVSPGQAVVGRVVEVGAGAREGGPVTASGMLASVMGKLNLGGGGGGGSATAGDVGGELHRKFKPGETVIASVTHQGLGEYCTAPGVSTCDAVQSMPLLEQCVVAVFGGRVLAVCDRFESDAERKTDDEREALRRMCSTHPVGGGEDKGGCDGAGVVVVWGSGGHASLAYHLLRAVAGPTKHIVIVSPSHHHHTHRDYGVPAGDLLQVGKLGHLDVELRKLGGVELAVCVDQPGSSEGFGELLDAMCPGGEVSLVSIDAGGGKGELELPVGVLLSRSLTVRGLPALQAPTMHRALALCPAHDLHRHVSVRKHAFGVVGVRECWDAVRVPHEGFDAHCVVFGEREGEGVGLGVAA</sequence>
<dbReference type="OrthoDB" id="2520612at2759"/>